<organism evidence="1 2">
    <name type="scientific">Marinobacterium stanieri</name>
    <dbReference type="NCBI Taxonomy" id="49186"/>
    <lineage>
        <taxon>Bacteria</taxon>
        <taxon>Pseudomonadati</taxon>
        <taxon>Pseudomonadota</taxon>
        <taxon>Gammaproteobacteria</taxon>
        <taxon>Oceanospirillales</taxon>
        <taxon>Oceanospirillaceae</taxon>
        <taxon>Marinobacterium</taxon>
    </lineage>
</organism>
<reference evidence="1 2" key="1">
    <citation type="submission" date="2017-01" db="EMBL/GenBank/DDBJ databases">
        <authorList>
            <person name="Mah S.A."/>
            <person name="Swanson W.J."/>
            <person name="Moy G.W."/>
            <person name="Vacquier V.D."/>
        </authorList>
    </citation>
    <scope>NUCLEOTIDE SEQUENCE [LARGE SCALE GENOMIC DNA]</scope>
    <source>
        <strain evidence="1 2">DSM 7027</strain>
    </source>
</reference>
<dbReference type="AlphaFoldDB" id="A0A1N6Q0C9"/>
<evidence type="ECO:0000313" key="1">
    <source>
        <dbReference type="EMBL" id="SIQ09919.1"/>
    </source>
</evidence>
<keyword evidence="2" id="KW-1185">Reference proteome</keyword>
<dbReference type="EMBL" id="FTMN01000002">
    <property type="protein sequence ID" value="SIQ09919.1"/>
    <property type="molecule type" value="Genomic_DNA"/>
</dbReference>
<gene>
    <name evidence="1" type="ORF">SAMN05421647_102156</name>
</gene>
<name>A0A1N6Q0C9_9GAMM</name>
<protein>
    <submittedName>
        <fullName evidence="1">Uncharacterized protein</fullName>
    </submittedName>
</protein>
<evidence type="ECO:0000313" key="2">
    <source>
        <dbReference type="Proteomes" id="UP000186895"/>
    </source>
</evidence>
<proteinExistence type="predicted"/>
<accession>A0A1N6Q0C9</accession>
<sequence>MSRNTLYARILGLSSRGITLTYRALQIVLLIYRYCYQFARVKYDFENRFVMASFSFNTGESTPQRETLLLVDLFF</sequence>
<dbReference type="STRING" id="49186.SAMN05421647_102156"/>
<dbReference type="Proteomes" id="UP000186895">
    <property type="component" value="Unassembled WGS sequence"/>
</dbReference>